<organism evidence="1 2">
    <name type="scientific">Cryptolaemus montrouzieri</name>
    <dbReference type="NCBI Taxonomy" id="559131"/>
    <lineage>
        <taxon>Eukaryota</taxon>
        <taxon>Metazoa</taxon>
        <taxon>Ecdysozoa</taxon>
        <taxon>Arthropoda</taxon>
        <taxon>Hexapoda</taxon>
        <taxon>Insecta</taxon>
        <taxon>Pterygota</taxon>
        <taxon>Neoptera</taxon>
        <taxon>Endopterygota</taxon>
        <taxon>Coleoptera</taxon>
        <taxon>Polyphaga</taxon>
        <taxon>Cucujiformia</taxon>
        <taxon>Coccinelloidea</taxon>
        <taxon>Coccinellidae</taxon>
        <taxon>Scymninae</taxon>
        <taxon>Scymnini</taxon>
        <taxon>Cryptolaemus</taxon>
    </lineage>
</organism>
<accession>A0ABD2N3F4</accession>
<keyword evidence="2" id="KW-1185">Reference proteome</keyword>
<proteinExistence type="predicted"/>
<reference evidence="1 2" key="1">
    <citation type="journal article" date="2021" name="BMC Biol.">
        <title>Horizontally acquired antibacterial genes associated with adaptive radiation of ladybird beetles.</title>
        <authorList>
            <person name="Li H.S."/>
            <person name="Tang X.F."/>
            <person name="Huang Y.H."/>
            <person name="Xu Z.Y."/>
            <person name="Chen M.L."/>
            <person name="Du X.Y."/>
            <person name="Qiu B.Y."/>
            <person name="Chen P.T."/>
            <person name="Zhang W."/>
            <person name="Slipinski A."/>
            <person name="Escalona H.E."/>
            <person name="Waterhouse R.M."/>
            <person name="Zwick A."/>
            <person name="Pang H."/>
        </authorList>
    </citation>
    <scope>NUCLEOTIDE SEQUENCE [LARGE SCALE GENOMIC DNA]</scope>
    <source>
        <strain evidence="1">SYSU2018</strain>
    </source>
</reference>
<sequence length="95" mass="10732">MMKFLDHSELNCFKGIFFRRNPRVGSLTDKLSSTSFQQNISQDTTSTIPSALSARESLTNWSNASMHQNLYRAHFQHYSPILSHSNAVTDLALAI</sequence>
<name>A0ABD2N3F4_9CUCU</name>
<dbReference type="AlphaFoldDB" id="A0ABD2N3F4"/>
<gene>
    <name evidence="1" type="ORF">HHI36_014409</name>
</gene>
<dbReference type="Proteomes" id="UP001516400">
    <property type="component" value="Unassembled WGS sequence"/>
</dbReference>
<protein>
    <submittedName>
        <fullName evidence="1">Uncharacterized protein</fullName>
    </submittedName>
</protein>
<dbReference type="EMBL" id="JABFTP020000062">
    <property type="protein sequence ID" value="KAL3272952.1"/>
    <property type="molecule type" value="Genomic_DNA"/>
</dbReference>
<evidence type="ECO:0000313" key="2">
    <source>
        <dbReference type="Proteomes" id="UP001516400"/>
    </source>
</evidence>
<comment type="caution">
    <text evidence="1">The sequence shown here is derived from an EMBL/GenBank/DDBJ whole genome shotgun (WGS) entry which is preliminary data.</text>
</comment>
<evidence type="ECO:0000313" key="1">
    <source>
        <dbReference type="EMBL" id="KAL3272952.1"/>
    </source>
</evidence>
<feature type="non-terminal residue" evidence="1">
    <location>
        <position position="95"/>
    </location>
</feature>